<dbReference type="GO" id="GO:0007165">
    <property type="term" value="P:signal transduction"/>
    <property type="evidence" value="ECO:0007669"/>
    <property type="project" value="UniProtKB-KW"/>
</dbReference>
<reference evidence="11" key="2">
    <citation type="submission" date="2025-04" db="UniProtKB">
        <authorList>
            <consortium name="RefSeq"/>
        </authorList>
    </citation>
    <scope>IDENTIFICATION</scope>
    <source>
        <strain evidence="11">DH4</strain>
        <tissue evidence="11">Whole body</tissue>
    </source>
</reference>
<dbReference type="GO" id="GO:0046872">
    <property type="term" value="F:metal ion binding"/>
    <property type="evidence" value="ECO:0007669"/>
    <property type="project" value="UniProtKB-KW"/>
</dbReference>
<gene>
    <name evidence="11" type="primary">LOC726834</name>
</gene>
<comment type="similarity">
    <text evidence="1">Belongs to the peptidase M76 family.</text>
</comment>
<dbReference type="GO" id="GO:0016020">
    <property type="term" value="C:membrane"/>
    <property type="evidence" value="ECO:0007669"/>
    <property type="project" value="UniProtKB-SubCell"/>
</dbReference>
<accession>A0A7M7SS20</accession>
<keyword evidence="3" id="KW-0645">Protease</keyword>
<keyword evidence="5" id="KW-0378">Hydrolase</keyword>
<feature type="transmembrane region" description="Helical" evidence="8">
    <location>
        <begin position="326"/>
        <end position="350"/>
    </location>
</feature>
<evidence type="ECO:0000313" key="9">
    <source>
        <dbReference type="EnsemblMetazoa" id="XP_026301741"/>
    </source>
</evidence>
<feature type="transmembrane region" description="Helical" evidence="8">
    <location>
        <begin position="256"/>
        <end position="284"/>
    </location>
</feature>
<organism evidence="9">
    <name type="scientific">Apis mellifera</name>
    <name type="common">Honeybee</name>
    <dbReference type="NCBI Taxonomy" id="7460"/>
    <lineage>
        <taxon>Eukaryota</taxon>
        <taxon>Metazoa</taxon>
        <taxon>Ecdysozoa</taxon>
        <taxon>Arthropoda</taxon>
        <taxon>Hexapoda</taxon>
        <taxon>Insecta</taxon>
        <taxon>Pterygota</taxon>
        <taxon>Neoptera</taxon>
        <taxon>Endopterygota</taxon>
        <taxon>Hymenoptera</taxon>
        <taxon>Apocrita</taxon>
        <taxon>Aculeata</taxon>
        <taxon>Apoidea</taxon>
        <taxon>Anthophila</taxon>
        <taxon>Apidae</taxon>
        <taxon>Apis</taxon>
    </lineage>
</organism>
<dbReference type="GO" id="GO:0005739">
    <property type="term" value="C:mitochondrion"/>
    <property type="evidence" value="ECO:0007669"/>
    <property type="project" value="GOC"/>
</dbReference>
<name>A0A7M7SS20_APIME</name>
<keyword evidence="4" id="KW-0479">Metal-binding</keyword>
<sequence>MTVESTENKEKSISEKSNTEAEYSDLYPGRKEIRSRSWFDKLFLKEKREQLDKTQCEINVYKCVQNSSLVKLMLGALKGSGCEVDLGRHIACEVCDEKVTGGYDPETNQIIICQNTARTKNYVQSTLSHEMIHMFDYCRNKLDLNNIDHLACTEIRAANQCHCSFLGAWFRGTASLFNIKKAHQRVVEEMMTCVKEEQLYKVLCIYVKKCNIFYGGTIVLTYGAATVFVLGPTFLPISFPWETEYPFQINDTSRNIIYIHQFFFTYQCAAHICLSLFGALLLWFAAARFECLVEELQKITNIDMLIVCFKKLLLLRRYAEEVVSCIRFLVFYAIAVGTFMLTLSGIIMIINSPILVKIQFIIICMSSLMEIYMYAWPADHMQDASINILRSAYNSIWYEQSLDMQKDLLIILMYQRPVILSINVLLPELTLRYYCSYVANAFSVFTALRAVVEDK</sequence>
<dbReference type="GO" id="GO:0034982">
    <property type="term" value="P:mitochondrial protein processing"/>
    <property type="evidence" value="ECO:0007669"/>
    <property type="project" value="TreeGrafter"/>
</dbReference>
<protein>
    <recommendedName>
        <fullName evidence="2">Mitochondrial inner membrane protease ATP23 homolog</fullName>
    </recommendedName>
</protein>
<dbReference type="AlphaFoldDB" id="A0A7M7SS20"/>
<feature type="transmembrane region" description="Helical" evidence="8">
    <location>
        <begin position="212"/>
        <end position="235"/>
    </location>
</feature>
<evidence type="ECO:0000256" key="2">
    <source>
        <dbReference type="ARBA" id="ARBA00016555"/>
    </source>
</evidence>
<keyword evidence="8" id="KW-0472">Membrane</keyword>
<evidence type="ECO:0000313" key="11">
    <source>
        <dbReference type="RefSeq" id="XP_026301741.1"/>
    </source>
</evidence>
<dbReference type="Pfam" id="PF09768">
    <property type="entry name" value="Peptidase_M76"/>
    <property type="match status" value="1"/>
</dbReference>
<feature type="compositionally biased region" description="Basic and acidic residues" evidence="7">
    <location>
        <begin position="1"/>
        <end position="19"/>
    </location>
</feature>
<dbReference type="GO" id="GO:0005549">
    <property type="term" value="F:odorant binding"/>
    <property type="evidence" value="ECO:0007669"/>
    <property type="project" value="InterPro"/>
</dbReference>
<evidence type="ECO:0000256" key="6">
    <source>
        <dbReference type="ARBA" id="ARBA00023049"/>
    </source>
</evidence>
<evidence type="ECO:0000256" key="7">
    <source>
        <dbReference type="SAM" id="MobiDB-lite"/>
    </source>
</evidence>
<keyword evidence="10" id="KW-1185">Reference proteome</keyword>
<evidence type="ECO:0000256" key="1">
    <source>
        <dbReference type="ARBA" id="ARBA00009915"/>
    </source>
</evidence>
<keyword evidence="8" id="KW-0812">Transmembrane</keyword>
<dbReference type="InterPro" id="IPR019165">
    <property type="entry name" value="Peptidase_M76_ATP23"/>
</dbReference>
<dbReference type="RefSeq" id="XP_026301741.1">
    <property type="nucleotide sequence ID" value="XM_026445956.1"/>
</dbReference>
<dbReference type="PANTHER" id="PTHR21711">
    <property type="entry name" value="MITOCHONDRIAL INNER MEMBRANE PROTEASE"/>
    <property type="match status" value="1"/>
</dbReference>
<evidence type="ECO:0000256" key="5">
    <source>
        <dbReference type="ARBA" id="ARBA00022801"/>
    </source>
</evidence>
<accession>A0A8B8HCI4</accession>
<dbReference type="GO" id="GO:0004984">
    <property type="term" value="F:olfactory receptor activity"/>
    <property type="evidence" value="ECO:0007669"/>
    <property type="project" value="InterPro"/>
</dbReference>
<evidence type="ECO:0000256" key="4">
    <source>
        <dbReference type="ARBA" id="ARBA00022723"/>
    </source>
</evidence>
<evidence type="ECO:0000256" key="3">
    <source>
        <dbReference type="ARBA" id="ARBA00022670"/>
    </source>
</evidence>
<dbReference type="GeneID" id="726834"/>
<keyword evidence="6" id="KW-0482">Metalloprotease</keyword>
<feature type="transmembrane region" description="Helical" evidence="8">
    <location>
        <begin position="356"/>
        <end position="375"/>
    </location>
</feature>
<proteinExistence type="inferred from homology"/>
<dbReference type="PANTHER" id="PTHR21711:SF0">
    <property type="entry name" value="MITOCHONDRIAL INNER MEMBRANE PROTEASE ATP23 HOMOLOG"/>
    <property type="match status" value="1"/>
</dbReference>
<dbReference type="GO" id="GO:0004222">
    <property type="term" value="F:metalloendopeptidase activity"/>
    <property type="evidence" value="ECO:0007669"/>
    <property type="project" value="InterPro"/>
</dbReference>
<dbReference type="EnsemblMetazoa" id="XM_026445956">
    <property type="protein sequence ID" value="XP_026301741"/>
    <property type="gene ID" value="LOC726834"/>
</dbReference>
<dbReference type="OrthoDB" id="285308at2759"/>
<dbReference type="GO" id="GO:0033615">
    <property type="term" value="P:mitochondrial proton-transporting ATP synthase complex assembly"/>
    <property type="evidence" value="ECO:0007669"/>
    <property type="project" value="TreeGrafter"/>
</dbReference>
<evidence type="ECO:0000313" key="10">
    <source>
        <dbReference type="Proteomes" id="UP000005203"/>
    </source>
</evidence>
<evidence type="ECO:0000256" key="8">
    <source>
        <dbReference type="SAM" id="Phobius"/>
    </source>
</evidence>
<keyword evidence="8" id="KW-1133">Transmembrane helix</keyword>
<feature type="region of interest" description="Disordered" evidence="7">
    <location>
        <begin position="1"/>
        <end position="26"/>
    </location>
</feature>
<dbReference type="Proteomes" id="UP000005203">
    <property type="component" value="Unplaced"/>
</dbReference>
<reference evidence="9" key="1">
    <citation type="submission" date="2021-01" db="UniProtKB">
        <authorList>
            <consortium name="EnsemblMetazoa"/>
        </authorList>
    </citation>
    <scope>IDENTIFICATION</scope>
    <source>
        <strain evidence="9">DH4</strain>
    </source>
</reference>